<dbReference type="SMART" id="SM00220">
    <property type="entry name" value="S_TKc"/>
    <property type="match status" value="1"/>
</dbReference>
<dbReference type="InterPro" id="IPR011009">
    <property type="entry name" value="Kinase-like_dom_sf"/>
</dbReference>
<feature type="signal peptide" evidence="16">
    <location>
        <begin position="1"/>
        <end position="30"/>
    </location>
</feature>
<feature type="transmembrane region" description="Helical" evidence="15">
    <location>
        <begin position="295"/>
        <end position="318"/>
    </location>
</feature>
<dbReference type="FunFam" id="3.30.200.20:FF:000727">
    <property type="entry name" value="Cysteine-rich RLK (RECEPTOR-like protein kinase) 23"/>
    <property type="match status" value="1"/>
</dbReference>
<dbReference type="SUPFAM" id="SSF56112">
    <property type="entry name" value="Protein kinase-like (PK-like)"/>
    <property type="match status" value="1"/>
</dbReference>
<evidence type="ECO:0000313" key="20">
    <source>
        <dbReference type="Proteomes" id="UP000295252"/>
    </source>
</evidence>
<dbReference type="OrthoDB" id="688481at2759"/>
<evidence type="ECO:0000259" key="17">
    <source>
        <dbReference type="PROSITE" id="PS50011"/>
    </source>
</evidence>
<evidence type="ECO:0000256" key="3">
    <source>
        <dbReference type="ARBA" id="ARBA00022679"/>
    </source>
</evidence>
<evidence type="ECO:0000256" key="14">
    <source>
        <dbReference type="PROSITE-ProRule" id="PRU10141"/>
    </source>
</evidence>
<dbReference type="FunFam" id="3.30.430.20:FF:000003">
    <property type="entry name" value="Cysteine-rich RLK (RECEPTOR-like protein kinase) 10"/>
    <property type="match status" value="1"/>
</dbReference>
<keyword evidence="9 14" id="KW-0067">ATP-binding</keyword>
<dbReference type="Pfam" id="PF07714">
    <property type="entry name" value="PK_Tyr_Ser-Thr"/>
    <property type="match status" value="1"/>
</dbReference>
<dbReference type="OMA" id="TNKFCET"/>
<dbReference type="Gene3D" id="1.10.510.10">
    <property type="entry name" value="Transferase(Phosphotransferase) domain 1"/>
    <property type="match status" value="1"/>
</dbReference>
<evidence type="ECO:0000256" key="13">
    <source>
        <dbReference type="ARBA" id="ARBA00023180"/>
    </source>
</evidence>
<dbReference type="InterPro" id="IPR017441">
    <property type="entry name" value="Protein_kinase_ATP_BS"/>
</dbReference>
<evidence type="ECO:0000256" key="4">
    <source>
        <dbReference type="ARBA" id="ARBA00022692"/>
    </source>
</evidence>
<evidence type="ECO:0000256" key="11">
    <source>
        <dbReference type="ARBA" id="ARBA00023136"/>
    </source>
</evidence>
<dbReference type="InterPro" id="IPR038408">
    <property type="entry name" value="GNK2_sf"/>
</dbReference>
<evidence type="ECO:0000256" key="15">
    <source>
        <dbReference type="SAM" id="Phobius"/>
    </source>
</evidence>
<dbReference type="EMBL" id="HG739138">
    <property type="protein sequence ID" value="CDP11363.1"/>
    <property type="molecule type" value="Genomic_DNA"/>
</dbReference>
<dbReference type="FunFam" id="3.30.430.20:FF:000012">
    <property type="entry name" value="Cysteine-rich receptor-like protein kinase 25"/>
    <property type="match status" value="1"/>
</dbReference>
<comment type="subcellular location">
    <subcellularLocation>
        <location evidence="1">Membrane</location>
        <topology evidence="1">Single-pass membrane protein</topology>
    </subcellularLocation>
</comment>
<keyword evidence="20" id="KW-1185">Reference proteome</keyword>
<name>A0A068UUR2_COFCA</name>
<evidence type="ECO:0000256" key="2">
    <source>
        <dbReference type="ARBA" id="ARBA00022527"/>
    </source>
</evidence>
<dbReference type="PROSITE" id="PS51473">
    <property type="entry name" value="GNK2"/>
    <property type="match status" value="2"/>
</dbReference>
<evidence type="ECO:0000256" key="7">
    <source>
        <dbReference type="ARBA" id="ARBA00022741"/>
    </source>
</evidence>
<evidence type="ECO:0000256" key="1">
    <source>
        <dbReference type="ARBA" id="ARBA00004167"/>
    </source>
</evidence>
<keyword evidence="11 15" id="KW-0472">Membrane</keyword>
<dbReference type="InterPro" id="IPR008271">
    <property type="entry name" value="Ser/Thr_kinase_AS"/>
</dbReference>
<feature type="binding site" evidence="14">
    <location>
        <position position="389"/>
    </location>
    <ligand>
        <name>ATP</name>
        <dbReference type="ChEBI" id="CHEBI:30616"/>
    </ligand>
</feature>
<keyword evidence="12" id="KW-0675">Receptor</keyword>
<dbReference type="PROSITE" id="PS00108">
    <property type="entry name" value="PROTEIN_KINASE_ST"/>
    <property type="match status" value="1"/>
</dbReference>
<proteinExistence type="predicted"/>
<keyword evidence="10 15" id="KW-1133">Transmembrane helix</keyword>
<sequence length="687" mass="76436">MPAFEMISRKLLFHFHYYMLCFLSFHTTLTSPVNFLAPYCGNATYNPNSTTGSIYRTNLNFVLDALSSNASRTDTNGFYNFSTGNDPSNTVYGLLLCRGDLSPDVCKECVANASTRVFQECPNQTAAIVWYDECLLRFSDQTIFSKVDFGVRLAVYNTMNVTESDWYNFVLLLGNLLYNAADQAANQTWGKKFAVQQANFSAFQTLYALTQCTPDISGDDCKGCLESAIRINLTRCCTIRVGGRVLFPSCNIRYELYPFYNTASPAPPPMSNLHSFTGAPPPSSTKGKGRRPLRAAFPIAVPLIGVAFVLFIIALVFLKRRSGKRYAAMAQQEATDGVAEIFTAESLQYSLTEIQIATNNFSVDNKIGEGGFGRVYKGILGNGQEVAVKRLSRSSGQGAEEFKNEIVVVAKLQHRNLVRLLGFCLEGDEKILIYEFVPNKSLDSFLFDPENKRSLNWLRRYNIIGGIAKGLLYLHEDSRLRIVHRDLKASNILLDGNMSPKIADFGMAKICGVDQSEGNTNRIAGTFGYMAPEYMRWGQFSIKSDVFSFGVVILEIVTGKKNSSFQKSEDSEDLVSYVWKHWRRGEPLALLDSSIGDSFAKNEVIQCVQLGLLCVEEYVSKRPTMVSVVNMLNSSSVTLPTPHRPAVFRSHGSESIVEELEVEQSNTERISIPSSVNEASITEPCPR</sequence>
<keyword evidence="6" id="KW-0677">Repeat</keyword>
<keyword evidence="4 15" id="KW-0812">Transmembrane</keyword>
<dbReference type="FunCoup" id="A0A068UUR2">
    <property type="interactions" value="379"/>
</dbReference>
<dbReference type="Gramene" id="CDP11363">
    <property type="protein sequence ID" value="CDP11363"/>
    <property type="gene ID" value="GSCOC_T00033578001"/>
</dbReference>
<dbReference type="Gene3D" id="3.30.430.20">
    <property type="entry name" value="Gnk2 domain, C-X8-C-X2-C motif"/>
    <property type="match status" value="2"/>
</dbReference>
<evidence type="ECO:0000259" key="18">
    <source>
        <dbReference type="PROSITE" id="PS51473"/>
    </source>
</evidence>
<keyword evidence="13" id="KW-0325">Glycoprotein</keyword>
<dbReference type="PROSITE" id="PS00107">
    <property type="entry name" value="PROTEIN_KINASE_ATP"/>
    <property type="match status" value="1"/>
</dbReference>
<dbReference type="AlphaFoldDB" id="A0A068UUR2"/>
<evidence type="ECO:0000256" key="6">
    <source>
        <dbReference type="ARBA" id="ARBA00022737"/>
    </source>
</evidence>
<dbReference type="GO" id="GO:0005886">
    <property type="term" value="C:plasma membrane"/>
    <property type="evidence" value="ECO:0007669"/>
    <property type="project" value="TreeGrafter"/>
</dbReference>
<dbReference type="PANTHER" id="PTHR27002">
    <property type="entry name" value="RECEPTOR-LIKE SERINE/THREONINE-PROTEIN KINASE SD1-8"/>
    <property type="match status" value="1"/>
</dbReference>
<dbReference type="CDD" id="cd14066">
    <property type="entry name" value="STKc_IRAK"/>
    <property type="match status" value="1"/>
</dbReference>
<dbReference type="STRING" id="49390.A0A068UUR2"/>
<feature type="domain" description="Gnk2-homologous" evidence="18">
    <location>
        <begin position="37"/>
        <end position="143"/>
    </location>
</feature>
<dbReference type="PhylomeDB" id="A0A068UUR2"/>
<dbReference type="InterPro" id="IPR001245">
    <property type="entry name" value="Ser-Thr/Tyr_kinase_cat_dom"/>
</dbReference>
<dbReference type="PROSITE" id="PS50011">
    <property type="entry name" value="PROTEIN_KINASE_DOM"/>
    <property type="match status" value="1"/>
</dbReference>
<dbReference type="Gene3D" id="3.30.200.20">
    <property type="entry name" value="Phosphorylase Kinase, domain 1"/>
    <property type="match status" value="1"/>
</dbReference>
<dbReference type="InterPro" id="IPR000719">
    <property type="entry name" value="Prot_kinase_dom"/>
</dbReference>
<evidence type="ECO:0000256" key="8">
    <source>
        <dbReference type="ARBA" id="ARBA00022777"/>
    </source>
</evidence>
<dbReference type="GO" id="GO:0005524">
    <property type="term" value="F:ATP binding"/>
    <property type="evidence" value="ECO:0007669"/>
    <property type="project" value="UniProtKB-UniRule"/>
</dbReference>
<evidence type="ECO:0000313" key="19">
    <source>
        <dbReference type="EMBL" id="CDP11363.1"/>
    </source>
</evidence>
<dbReference type="InterPro" id="IPR002902">
    <property type="entry name" value="GNK2"/>
</dbReference>
<dbReference type="FunFam" id="1.10.510.10:FF:000129">
    <property type="entry name" value="cysteine-rich receptor-like protein kinase 10"/>
    <property type="match status" value="1"/>
</dbReference>
<reference evidence="20" key="1">
    <citation type="journal article" date="2014" name="Science">
        <title>The coffee genome provides insight into the convergent evolution of caffeine biosynthesis.</title>
        <authorList>
            <person name="Denoeud F."/>
            <person name="Carretero-Paulet L."/>
            <person name="Dereeper A."/>
            <person name="Droc G."/>
            <person name="Guyot R."/>
            <person name="Pietrella M."/>
            <person name="Zheng C."/>
            <person name="Alberti A."/>
            <person name="Anthony F."/>
            <person name="Aprea G."/>
            <person name="Aury J.M."/>
            <person name="Bento P."/>
            <person name="Bernard M."/>
            <person name="Bocs S."/>
            <person name="Campa C."/>
            <person name="Cenci A."/>
            <person name="Combes M.C."/>
            <person name="Crouzillat D."/>
            <person name="Da Silva C."/>
            <person name="Daddiego L."/>
            <person name="De Bellis F."/>
            <person name="Dussert S."/>
            <person name="Garsmeur O."/>
            <person name="Gayraud T."/>
            <person name="Guignon V."/>
            <person name="Jahn K."/>
            <person name="Jamilloux V."/>
            <person name="Joet T."/>
            <person name="Labadie K."/>
            <person name="Lan T."/>
            <person name="Leclercq J."/>
            <person name="Lepelley M."/>
            <person name="Leroy T."/>
            <person name="Li L.T."/>
            <person name="Librado P."/>
            <person name="Lopez L."/>
            <person name="Munoz A."/>
            <person name="Noel B."/>
            <person name="Pallavicini A."/>
            <person name="Perrotta G."/>
            <person name="Poncet V."/>
            <person name="Pot D."/>
            <person name="Priyono X."/>
            <person name="Rigoreau M."/>
            <person name="Rouard M."/>
            <person name="Rozas J."/>
            <person name="Tranchant-Dubreuil C."/>
            <person name="VanBuren R."/>
            <person name="Zhang Q."/>
            <person name="Andrade A.C."/>
            <person name="Argout X."/>
            <person name="Bertrand B."/>
            <person name="de Kochko A."/>
            <person name="Graziosi G."/>
            <person name="Henry R.J."/>
            <person name="Jayarama X."/>
            <person name="Ming R."/>
            <person name="Nagai C."/>
            <person name="Rounsley S."/>
            <person name="Sankoff D."/>
            <person name="Giuliano G."/>
            <person name="Albert V.A."/>
            <person name="Wincker P."/>
            <person name="Lashermes P."/>
        </authorList>
    </citation>
    <scope>NUCLEOTIDE SEQUENCE [LARGE SCALE GENOMIC DNA]</scope>
    <source>
        <strain evidence="20">cv. DH200-94</strain>
    </source>
</reference>
<feature type="chain" id="PRO_5001655121" description="Cysteine-rich receptor-like protein kinase 10" evidence="16">
    <location>
        <begin position="31"/>
        <end position="687"/>
    </location>
</feature>
<evidence type="ECO:0000256" key="5">
    <source>
        <dbReference type="ARBA" id="ARBA00022729"/>
    </source>
</evidence>
<dbReference type="PANTHER" id="PTHR27002:SF1050">
    <property type="entry name" value="CYSTEINE-RICH RECEPTOR-LIKE PROTEIN KINASE 5"/>
    <property type="match status" value="1"/>
</dbReference>
<dbReference type="CDD" id="cd23509">
    <property type="entry name" value="Gnk2-like"/>
    <property type="match status" value="2"/>
</dbReference>
<feature type="domain" description="Gnk2-homologous" evidence="18">
    <location>
        <begin position="149"/>
        <end position="259"/>
    </location>
</feature>
<evidence type="ECO:0008006" key="21">
    <source>
        <dbReference type="Google" id="ProtNLM"/>
    </source>
</evidence>
<organism evidence="19 20">
    <name type="scientific">Coffea canephora</name>
    <name type="common">Robusta coffee</name>
    <dbReference type="NCBI Taxonomy" id="49390"/>
    <lineage>
        <taxon>Eukaryota</taxon>
        <taxon>Viridiplantae</taxon>
        <taxon>Streptophyta</taxon>
        <taxon>Embryophyta</taxon>
        <taxon>Tracheophyta</taxon>
        <taxon>Spermatophyta</taxon>
        <taxon>Magnoliopsida</taxon>
        <taxon>eudicotyledons</taxon>
        <taxon>Gunneridae</taxon>
        <taxon>Pentapetalae</taxon>
        <taxon>asterids</taxon>
        <taxon>lamiids</taxon>
        <taxon>Gentianales</taxon>
        <taxon>Rubiaceae</taxon>
        <taxon>Ixoroideae</taxon>
        <taxon>Gardenieae complex</taxon>
        <taxon>Bertiereae - Coffeeae clade</taxon>
        <taxon>Coffeeae</taxon>
        <taxon>Coffea</taxon>
    </lineage>
</organism>
<keyword evidence="7 14" id="KW-0547">Nucleotide-binding</keyword>
<dbReference type="InParanoid" id="A0A068UUR2"/>
<keyword evidence="2" id="KW-0723">Serine/threonine-protein kinase</keyword>
<evidence type="ECO:0000256" key="12">
    <source>
        <dbReference type="ARBA" id="ARBA00023170"/>
    </source>
</evidence>
<dbReference type="GO" id="GO:0004674">
    <property type="term" value="F:protein serine/threonine kinase activity"/>
    <property type="evidence" value="ECO:0007669"/>
    <property type="project" value="UniProtKB-KW"/>
</dbReference>
<evidence type="ECO:0000256" key="10">
    <source>
        <dbReference type="ARBA" id="ARBA00022989"/>
    </source>
</evidence>
<protein>
    <recommendedName>
        <fullName evidence="21">Cysteine-rich receptor-like protein kinase 10</fullName>
    </recommendedName>
</protein>
<evidence type="ECO:0000256" key="16">
    <source>
        <dbReference type="SAM" id="SignalP"/>
    </source>
</evidence>
<keyword evidence="3" id="KW-0808">Transferase</keyword>
<keyword evidence="5 16" id="KW-0732">Signal</keyword>
<evidence type="ECO:0000256" key="9">
    <source>
        <dbReference type="ARBA" id="ARBA00022840"/>
    </source>
</evidence>
<dbReference type="GO" id="GO:0009751">
    <property type="term" value="P:response to salicylic acid"/>
    <property type="evidence" value="ECO:0007669"/>
    <property type="project" value="UniProtKB-ARBA"/>
</dbReference>
<keyword evidence="8" id="KW-0418">Kinase</keyword>
<dbReference type="Pfam" id="PF01657">
    <property type="entry name" value="Stress-antifung"/>
    <property type="match status" value="2"/>
</dbReference>
<dbReference type="GO" id="GO:0042742">
    <property type="term" value="P:defense response to bacterium"/>
    <property type="evidence" value="ECO:0007669"/>
    <property type="project" value="UniProtKB-ARBA"/>
</dbReference>
<feature type="domain" description="Protein kinase" evidence="17">
    <location>
        <begin position="361"/>
        <end position="639"/>
    </location>
</feature>
<accession>A0A068UUR2</accession>
<dbReference type="Proteomes" id="UP000295252">
    <property type="component" value="Chromosome VII"/>
</dbReference>
<gene>
    <name evidence="19" type="ORF">GSCOC_T00033578001</name>
</gene>